<keyword evidence="2" id="KW-1185">Reference proteome</keyword>
<accession>A0A5B7ELV9</accession>
<name>A0A5B7ELV9_PORTR</name>
<reference evidence="1 2" key="1">
    <citation type="submission" date="2019-05" db="EMBL/GenBank/DDBJ databases">
        <title>Another draft genome of Portunus trituberculatus and its Hox gene families provides insights of decapod evolution.</title>
        <authorList>
            <person name="Jeong J.-H."/>
            <person name="Song I."/>
            <person name="Kim S."/>
            <person name="Choi T."/>
            <person name="Kim D."/>
            <person name="Ryu S."/>
            <person name="Kim W."/>
        </authorList>
    </citation>
    <scope>NUCLEOTIDE SEQUENCE [LARGE SCALE GENOMIC DNA]</scope>
    <source>
        <tissue evidence="1">Muscle</tissue>
    </source>
</reference>
<dbReference type="Proteomes" id="UP000324222">
    <property type="component" value="Unassembled WGS sequence"/>
</dbReference>
<evidence type="ECO:0000313" key="2">
    <source>
        <dbReference type="Proteomes" id="UP000324222"/>
    </source>
</evidence>
<dbReference type="EMBL" id="VSRR010003030">
    <property type="protein sequence ID" value="MPC34318.1"/>
    <property type="molecule type" value="Genomic_DNA"/>
</dbReference>
<evidence type="ECO:0000313" key="1">
    <source>
        <dbReference type="EMBL" id="MPC34318.1"/>
    </source>
</evidence>
<dbReference type="AlphaFoldDB" id="A0A5B7ELV9"/>
<organism evidence="1 2">
    <name type="scientific">Portunus trituberculatus</name>
    <name type="common">Swimming crab</name>
    <name type="synonym">Neptunus trituberculatus</name>
    <dbReference type="NCBI Taxonomy" id="210409"/>
    <lineage>
        <taxon>Eukaryota</taxon>
        <taxon>Metazoa</taxon>
        <taxon>Ecdysozoa</taxon>
        <taxon>Arthropoda</taxon>
        <taxon>Crustacea</taxon>
        <taxon>Multicrustacea</taxon>
        <taxon>Malacostraca</taxon>
        <taxon>Eumalacostraca</taxon>
        <taxon>Eucarida</taxon>
        <taxon>Decapoda</taxon>
        <taxon>Pleocyemata</taxon>
        <taxon>Brachyura</taxon>
        <taxon>Eubrachyura</taxon>
        <taxon>Portunoidea</taxon>
        <taxon>Portunidae</taxon>
        <taxon>Portuninae</taxon>
        <taxon>Portunus</taxon>
    </lineage>
</organism>
<proteinExistence type="predicted"/>
<comment type="caution">
    <text evidence="1">The sequence shown here is derived from an EMBL/GenBank/DDBJ whole genome shotgun (WGS) entry which is preliminary data.</text>
</comment>
<protein>
    <submittedName>
        <fullName evidence="1">Uncharacterized protein</fullName>
    </submittedName>
</protein>
<sequence length="138" mass="14377">MCSEDGVDGFTGYALNTCGGGGVGGVGDGGGCDVWSGLRWAQAPVTAGGRCVVVAPLTPVFVCQCVLKAIKFASTRRGSSAWCTESTAFVAARVESVVSLTWPRQVSDAELVRSKCKAAVFVAARRCLSRRCWAVILP</sequence>
<gene>
    <name evidence="1" type="ORF">E2C01_027703</name>
</gene>